<feature type="compositionally biased region" description="Basic and acidic residues" evidence="10">
    <location>
        <begin position="434"/>
        <end position="443"/>
    </location>
</feature>
<feature type="compositionally biased region" description="Low complexity" evidence="10">
    <location>
        <begin position="466"/>
        <end position="478"/>
    </location>
</feature>
<organism evidence="12 13">
    <name type="scientific">Linnemannia gamsii</name>
    <dbReference type="NCBI Taxonomy" id="64522"/>
    <lineage>
        <taxon>Eukaryota</taxon>
        <taxon>Fungi</taxon>
        <taxon>Fungi incertae sedis</taxon>
        <taxon>Mucoromycota</taxon>
        <taxon>Mortierellomycotina</taxon>
        <taxon>Mortierellomycetes</taxon>
        <taxon>Mortierellales</taxon>
        <taxon>Mortierellaceae</taxon>
        <taxon>Linnemannia</taxon>
    </lineage>
</organism>
<accession>A0ABQ7K2Y6</accession>
<dbReference type="InterPro" id="IPR002125">
    <property type="entry name" value="CMP_dCMP_dom"/>
</dbReference>
<feature type="compositionally biased region" description="Acidic residues" evidence="10">
    <location>
        <begin position="444"/>
        <end position="463"/>
    </location>
</feature>
<evidence type="ECO:0000256" key="8">
    <source>
        <dbReference type="ARBA" id="ARBA00032005"/>
    </source>
</evidence>
<evidence type="ECO:0000256" key="2">
    <source>
        <dbReference type="ARBA" id="ARBA00003949"/>
    </source>
</evidence>
<dbReference type="InterPro" id="IPR016193">
    <property type="entry name" value="Cytidine_deaminase-like"/>
</dbReference>
<dbReference type="PANTHER" id="PTHR11644:SF2">
    <property type="entry name" value="CYTIDINE DEAMINASE"/>
    <property type="match status" value="1"/>
</dbReference>
<evidence type="ECO:0000256" key="7">
    <source>
        <dbReference type="ARBA" id="ARBA00022833"/>
    </source>
</evidence>
<feature type="region of interest" description="Disordered" evidence="10">
    <location>
        <begin position="359"/>
        <end position="508"/>
    </location>
</feature>
<reference evidence="12 13" key="1">
    <citation type="journal article" date="2020" name="Fungal Divers.">
        <title>Resolving the Mortierellaceae phylogeny through synthesis of multi-gene phylogenetics and phylogenomics.</title>
        <authorList>
            <person name="Vandepol N."/>
            <person name="Liber J."/>
            <person name="Desiro A."/>
            <person name="Na H."/>
            <person name="Kennedy M."/>
            <person name="Barry K."/>
            <person name="Grigoriev I.V."/>
            <person name="Miller A.N."/>
            <person name="O'Donnell K."/>
            <person name="Stajich J.E."/>
            <person name="Bonito G."/>
        </authorList>
    </citation>
    <scope>NUCLEOTIDE SEQUENCE [LARGE SCALE GENOMIC DNA]</scope>
    <source>
        <strain evidence="12 13">AD045</strain>
    </source>
</reference>
<evidence type="ECO:0000256" key="1">
    <source>
        <dbReference type="ARBA" id="ARBA00001947"/>
    </source>
</evidence>
<feature type="compositionally biased region" description="Acidic residues" evidence="10">
    <location>
        <begin position="381"/>
        <end position="390"/>
    </location>
</feature>
<dbReference type="EMBL" id="JAAAIM010000294">
    <property type="protein sequence ID" value="KAG0290412.1"/>
    <property type="molecule type" value="Genomic_DNA"/>
</dbReference>
<feature type="domain" description="CMP/dCMP-type deaminase" evidence="11">
    <location>
        <begin position="13"/>
        <end position="139"/>
    </location>
</feature>
<dbReference type="SUPFAM" id="SSF53927">
    <property type="entry name" value="Cytidine deaminase-like"/>
    <property type="match status" value="1"/>
</dbReference>
<feature type="compositionally biased region" description="Acidic residues" evidence="10">
    <location>
        <begin position="492"/>
        <end position="508"/>
    </location>
</feature>
<dbReference type="PANTHER" id="PTHR11644">
    <property type="entry name" value="CYTIDINE DEAMINASE"/>
    <property type="match status" value="1"/>
</dbReference>
<evidence type="ECO:0000256" key="6">
    <source>
        <dbReference type="ARBA" id="ARBA00022801"/>
    </source>
</evidence>
<evidence type="ECO:0000256" key="4">
    <source>
        <dbReference type="ARBA" id="ARBA00012783"/>
    </source>
</evidence>
<proteinExistence type="inferred from homology"/>
<dbReference type="CDD" id="cd01283">
    <property type="entry name" value="cytidine_deaminase"/>
    <property type="match status" value="1"/>
</dbReference>
<dbReference type="InterPro" id="IPR050202">
    <property type="entry name" value="Cyt/Deoxycyt_deaminase"/>
</dbReference>
<dbReference type="PROSITE" id="PS51747">
    <property type="entry name" value="CYT_DCMP_DEAMINASES_2"/>
    <property type="match status" value="1"/>
</dbReference>
<dbReference type="InterPro" id="IPR006262">
    <property type="entry name" value="Cyt_deam_tetra"/>
</dbReference>
<feature type="compositionally biased region" description="Acidic residues" evidence="10">
    <location>
        <begin position="400"/>
        <end position="430"/>
    </location>
</feature>
<evidence type="ECO:0000256" key="3">
    <source>
        <dbReference type="ARBA" id="ARBA00006576"/>
    </source>
</evidence>
<evidence type="ECO:0000259" key="11">
    <source>
        <dbReference type="PROSITE" id="PS51747"/>
    </source>
</evidence>
<dbReference type="NCBIfam" id="TIGR01354">
    <property type="entry name" value="cyt_deam_tetra"/>
    <property type="match status" value="1"/>
</dbReference>
<gene>
    <name evidence="12" type="ORF">BGZ96_006112</name>
</gene>
<evidence type="ECO:0000256" key="5">
    <source>
        <dbReference type="ARBA" id="ARBA00022723"/>
    </source>
</evidence>
<sequence length="508" mass="56820">MNRRLMTSMLSDRQIEDLITKALEARETSYCPYSRFRVGSALRTVDGKIFQGCNIENAAYGGAICAERTAFAKAISDGHRRFVAIAVACDYNNFITPCGICRQFMNEFGKGLEIFFVNDDRSYQRAVLEDLLPYAFGPENGPLKTELHSKFNVLIAKYLHLTNILNNPQLTLQPRDYTVFPYEPPANDQQVQNLSVLLRTKLFPELEQADEERIKEGTIPGLPVLPPSPAPVRAVNPNLLNLPVGTPEEKKQWNAYKLKVAMHDDLCKKADMMFEQQRDMVHTKVRYESDDEEEDDDEEEVQVGAENGGGGTKRERDASGATGAGSYKKSKVEANSLPTDEFLGGSLTSVRYVDEWAGNLNDVDGYSSGADDQSGEGAGAEGDDVFDDNYFEARRREGALSDDDDNDDYNEEEEEEEEEDEEANEEEEVESLQGDERAEQNQDKEDEQNQGNGDEEEEEEDTLMDVVSSVASISSQISTEGPNASLPPAVEMFEEEEDDEEEDMEEVA</sequence>
<comment type="catalytic activity">
    <reaction evidence="9">
        <text>cytidine + H2O + H(+) = uridine + NH4(+)</text>
        <dbReference type="Rhea" id="RHEA:16069"/>
        <dbReference type="ChEBI" id="CHEBI:15377"/>
        <dbReference type="ChEBI" id="CHEBI:15378"/>
        <dbReference type="ChEBI" id="CHEBI:16704"/>
        <dbReference type="ChEBI" id="CHEBI:17562"/>
        <dbReference type="ChEBI" id="CHEBI:28938"/>
        <dbReference type="EC" id="3.5.4.5"/>
    </reaction>
</comment>
<feature type="compositionally biased region" description="Acidic residues" evidence="10">
    <location>
        <begin position="289"/>
        <end position="301"/>
    </location>
</feature>
<evidence type="ECO:0000313" key="13">
    <source>
        <dbReference type="Proteomes" id="UP001194696"/>
    </source>
</evidence>
<feature type="region of interest" description="Disordered" evidence="10">
    <location>
        <begin position="286"/>
        <end position="329"/>
    </location>
</feature>
<keyword evidence="13" id="KW-1185">Reference proteome</keyword>
<evidence type="ECO:0000256" key="10">
    <source>
        <dbReference type="SAM" id="MobiDB-lite"/>
    </source>
</evidence>
<comment type="similarity">
    <text evidence="3">Belongs to the cytidine and deoxycytidylate deaminase family.</text>
</comment>
<dbReference type="Gene3D" id="3.40.140.10">
    <property type="entry name" value="Cytidine Deaminase, domain 2"/>
    <property type="match status" value="1"/>
</dbReference>
<protein>
    <recommendedName>
        <fullName evidence="4">cytidine deaminase</fullName>
        <ecNumber evidence="4">3.5.4.5</ecNumber>
    </recommendedName>
    <alternativeName>
        <fullName evidence="8">Cytidine aminohydrolase</fullName>
    </alternativeName>
</protein>
<dbReference type="NCBIfam" id="NF004064">
    <property type="entry name" value="PRK05578.1"/>
    <property type="match status" value="1"/>
</dbReference>
<keyword evidence="6" id="KW-0378">Hydrolase</keyword>
<keyword evidence="5" id="KW-0479">Metal-binding</keyword>
<dbReference type="Pfam" id="PF00383">
    <property type="entry name" value="dCMP_cyt_deam_1"/>
    <property type="match status" value="1"/>
</dbReference>
<keyword evidence="7" id="KW-0862">Zinc</keyword>
<comment type="cofactor">
    <cofactor evidence="1">
        <name>Zn(2+)</name>
        <dbReference type="ChEBI" id="CHEBI:29105"/>
    </cofactor>
</comment>
<comment type="caution">
    <text evidence="12">The sequence shown here is derived from an EMBL/GenBank/DDBJ whole genome shotgun (WGS) entry which is preliminary data.</text>
</comment>
<name>A0ABQ7K2Y6_9FUNG</name>
<evidence type="ECO:0000313" key="12">
    <source>
        <dbReference type="EMBL" id="KAG0290412.1"/>
    </source>
</evidence>
<dbReference type="Proteomes" id="UP001194696">
    <property type="component" value="Unassembled WGS sequence"/>
</dbReference>
<comment type="function">
    <text evidence="2">This enzyme scavenges exogenous and endogenous cytidine and 2'-deoxycytidine for UMP synthesis.</text>
</comment>
<evidence type="ECO:0000256" key="9">
    <source>
        <dbReference type="ARBA" id="ARBA00049558"/>
    </source>
</evidence>
<dbReference type="EC" id="3.5.4.5" evidence="4"/>